<proteinExistence type="predicted"/>
<name>U2HHJ7_9SPHI</name>
<gene>
    <name evidence="2" type="ORF">M472_20960</name>
</gene>
<comment type="caution">
    <text evidence="2">The sequence shown here is derived from an EMBL/GenBank/DDBJ whole genome shotgun (WGS) entry which is preliminary data.</text>
</comment>
<evidence type="ECO:0000313" key="3">
    <source>
        <dbReference type="Proteomes" id="UP000016584"/>
    </source>
</evidence>
<dbReference type="EMBL" id="ATDL01000002">
    <property type="protein sequence ID" value="ERJ61226.1"/>
    <property type="molecule type" value="Genomic_DNA"/>
</dbReference>
<dbReference type="RefSeq" id="WP_021068352.1">
    <property type="nucleotide sequence ID" value="NZ_ATDL01000002.1"/>
</dbReference>
<sequence>METKKFPFETNGVQDWKDQLYASSDQIIQQEQQLIALDPSKWIPLRFELDESQIDYMHSLGEITLDQIGRDINEAINNRADITLRRDKPIPVVQDSGSVRQTPPQNSKVADSAKQYNPMPTDSGSNLKKGQDSLVSLNFHFYHVENYV</sequence>
<dbReference type="OrthoDB" id="711376at2"/>
<keyword evidence="3" id="KW-1185">Reference proteome</keyword>
<feature type="region of interest" description="Disordered" evidence="1">
    <location>
        <begin position="94"/>
        <end position="128"/>
    </location>
</feature>
<dbReference type="Proteomes" id="UP000016584">
    <property type="component" value="Unassembled WGS sequence"/>
</dbReference>
<dbReference type="AlphaFoldDB" id="U2HHJ7"/>
<evidence type="ECO:0000313" key="2">
    <source>
        <dbReference type="EMBL" id="ERJ61226.1"/>
    </source>
</evidence>
<organism evidence="2 3">
    <name type="scientific">Sphingobacterium paucimobilis HER1398</name>
    <dbReference type="NCBI Taxonomy" id="1346330"/>
    <lineage>
        <taxon>Bacteria</taxon>
        <taxon>Pseudomonadati</taxon>
        <taxon>Bacteroidota</taxon>
        <taxon>Sphingobacteriia</taxon>
        <taxon>Sphingobacteriales</taxon>
        <taxon>Sphingobacteriaceae</taxon>
        <taxon>Sphingobacterium</taxon>
    </lineage>
</organism>
<protein>
    <submittedName>
        <fullName evidence="2">Uncharacterized protein</fullName>
    </submittedName>
</protein>
<reference evidence="2 3" key="1">
    <citation type="journal article" date="2013" name="Genome Announc.">
        <title>The Draft Genome Sequence of Sphingomonas paucimobilis Strain HER1398 (Proteobacteria), Host to the Giant PAU Phage, Indicates That It Is a Member of the Genus Sphingobacterium (Bacteroidetes).</title>
        <authorList>
            <person name="White R.A.III."/>
            <person name="Suttle C.A."/>
        </authorList>
    </citation>
    <scope>NUCLEOTIDE SEQUENCE [LARGE SCALE GENOMIC DNA]</scope>
    <source>
        <strain evidence="2 3">HER1398</strain>
    </source>
</reference>
<dbReference type="PATRIC" id="fig|1346330.5.peg.155"/>
<dbReference type="STRING" id="1346330.M472_20960"/>
<evidence type="ECO:0000256" key="1">
    <source>
        <dbReference type="SAM" id="MobiDB-lite"/>
    </source>
</evidence>
<feature type="compositionally biased region" description="Polar residues" evidence="1">
    <location>
        <begin position="95"/>
        <end position="128"/>
    </location>
</feature>
<accession>U2HHJ7</accession>